<reference evidence="1 2" key="1">
    <citation type="journal article" date="2019" name="Nat. Ecol. Evol.">
        <title>Megaphylogeny resolves global patterns of mushroom evolution.</title>
        <authorList>
            <person name="Varga T."/>
            <person name="Krizsan K."/>
            <person name="Foldi C."/>
            <person name="Dima B."/>
            <person name="Sanchez-Garcia M."/>
            <person name="Sanchez-Ramirez S."/>
            <person name="Szollosi G.J."/>
            <person name="Szarkandi J.G."/>
            <person name="Papp V."/>
            <person name="Albert L."/>
            <person name="Andreopoulos W."/>
            <person name="Angelini C."/>
            <person name="Antonin V."/>
            <person name="Barry K.W."/>
            <person name="Bougher N.L."/>
            <person name="Buchanan P."/>
            <person name="Buyck B."/>
            <person name="Bense V."/>
            <person name="Catcheside P."/>
            <person name="Chovatia M."/>
            <person name="Cooper J."/>
            <person name="Damon W."/>
            <person name="Desjardin D."/>
            <person name="Finy P."/>
            <person name="Geml J."/>
            <person name="Haridas S."/>
            <person name="Hughes K."/>
            <person name="Justo A."/>
            <person name="Karasinski D."/>
            <person name="Kautmanova I."/>
            <person name="Kiss B."/>
            <person name="Kocsube S."/>
            <person name="Kotiranta H."/>
            <person name="LaButti K.M."/>
            <person name="Lechner B.E."/>
            <person name="Liimatainen K."/>
            <person name="Lipzen A."/>
            <person name="Lukacs Z."/>
            <person name="Mihaltcheva S."/>
            <person name="Morgado L.N."/>
            <person name="Niskanen T."/>
            <person name="Noordeloos M.E."/>
            <person name="Ohm R.A."/>
            <person name="Ortiz-Santana B."/>
            <person name="Ovrebo C."/>
            <person name="Racz N."/>
            <person name="Riley R."/>
            <person name="Savchenko A."/>
            <person name="Shiryaev A."/>
            <person name="Soop K."/>
            <person name="Spirin V."/>
            <person name="Szebenyi C."/>
            <person name="Tomsovsky M."/>
            <person name="Tulloss R.E."/>
            <person name="Uehling J."/>
            <person name="Grigoriev I.V."/>
            <person name="Vagvolgyi C."/>
            <person name="Papp T."/>
            <person name="Martin F.M."/>
            <person name="Miettinen O."/>
            <person name="Hibbett D.S."/>
            <person name="Nagy L.G."/>
        </authorList>
    </citation>
    <scope>NUCLEOTIDE SEQUENCE [LARGE SCALE GENOMIC DNA]</scope>
    <source>
        <strain evidence="1 2">CBS 962.96</strain>
    </source>
</reference>
<evidence type="ECO:0000313" key="2">
    <source>
        <dbReference type="Proteomes" id="UP000297245"/>
    </source>
</evidence>
<dbReference type="EMBL" id="ML179634">
    <property type="protein sequence ID" value="THU83902.1"/>
    <property type="molecule type" value="Genomic_DNA"/>
</dbReference>
<dbReference type="OrthoDB" id="3267074at2759"/>
<proteinExistence type="predicted"/>
<gene>
    <name evidence="1" type="ORF">K435DRAFT_688655</name>
</gene>
<organism evidence="1 2">
    <name type="scientific">Dendrothele bispora (strain CBS 962.96)</name>
    <dbReference type="NCBI Taxonomy" id="1314807"/>
    <lineage>
        <taxon>Eukaryota</taxon>
        <taxon>Fungi</taxon>
        <taxon>Dikarya</taxon>
        <taxon>Basidiomycota</taxon>
        <taxon>Agaricomycotina</taxon>
        <taxon>Agaricomycetes</taxon>
        <taxon>Agaricomycetidae</taxon>
        <taxon>Agaricales</taxon>
        <taxon>Agaricales incertae sedis</taxon>
        <taxon>Dendrothele</taxon>
    </lineage>
</organism>
<sequence>MLIQLRTGHIQLYYHLHRSQQTDSPTCPCCNQHQETVIHFLLLCPAHKGARSRLKRAIGSRDLTLRTLLSERTNLKHLFNFLNDTKRFAHIYGVFPPIPDKSDDND</sequence>
<evidence type="ECO:0008006" key="3">
    <source>
        <dbReference type="Google" id="ProtNLM"/>
    </source>
</evidence>
<evidence type="ECO:0000313" key="1">
    <source>
        <dbReference type="EMBL" id="THU83902.1"/>
    </source>
</evidence>
<name>A0A4S8L5L7_DENBC</name>
<accession>A0A4S8L5L7</accession>
<dbReference type="AlphaFoldDB" id="A0A4S8L5L7"/>
<protein>
    <recommendedName>
        <fullName evidence="3">Reverse transcriptase zinc-binding domain-containing protein</fullName>
    </recommendedName>
</protein>
<keyword evidence="2" id="KW-1185">Reference proteome</keyword>
<dbReference type="Proteomes" id="UP000297245">
    <property type="component" value="Unassembled WGS sequence"/>
</dbReference>